<keyword evidence="1" id="KW-0472">Membrane</keyword>
<comment type="caution">
    <text evidence="2">The sequence shown here is derived from an EMBL/GenBank/DDBJ whole genome shotgun (WGS) entry which is preliminary data.</text>
</comment>
<evidence type="ECO:0000313" key="2">
    <source>
        <dbReference type="EMBL" id="KAA1188336.1"/>
    </source>
</evidence>
<organism evidence="2 3">
    <name type="scientific">Pseudohalioglobus sediminis</name>
    <dbReference type="NCBI Taxonomy" id="2606449"/>
    <lineage>
        <taxon>Bacteria</taxon>
        <taxon>Pseudomonadati</taxon>
        <taxon>Pseudomonadota</taxon>
        <taxon>Gammaproteobacteria</taxon>
        <taxon>Cellvibrionales</taxon>
        <taxon>Halieaceae</taxon>
        <taxon>Pseudohalioglobus</taxon>
    </lineage>
</organism>
<feature type="transmembrane region" description="Helical" evidence="1">
    <location>
        <begin position="12"/>
        <end position="34"/>
    </location>
</feature>
<accession>A0A5B0WNI8</accession>
<keyword evidence="1" id="KW-1133">Transmembrane helix</keyword>
<keyword evidence="3" id="KW-1185">Reference proteome</keyword>
<sequence length="199" mass="20862">MSRNAVRISGQSGALMIEVVVTLAVVVVGLWAMLDLHIRLQVLETESSQRTRAQLLLEDMAARLRANPAAASEYLTDPVAGLGAEPCADPGLTAPLAARDMAQWCRRLKGESALDADGEPVAGLFAGRGCIEVLEGGAAPQYALTIVWQGLTALSPPPVAVRCGKGGYDLPTRSACVGFAGACRRFITTVVSFPSLESL</sequence>
<dbReference type="EMBL" id="VTUX01000010">
    <property type="protein sequence ID" value="KAA1188336.1"/>
    <property type="molecule type" value="Genomic_DNA"/>
</dbReference>
<evidence type="ECO:0000256" key="1">
    <source>
        <dbReference type="SAM" id="Phobius"/>
    </source>
</evidence>
<gene>
    <name evidence="2" type="ORF">F0M18_17695</name>
</gene>
<protein>
    <submittedName>
        <fullName evidence="2">Pilus assembly protein</fullName>
    </submittedName>
</protein>
<keyword evidence="1" id="KW-0812">Transmembrane</keyword>
<evidence type="ECO:0000313" key="3">
    <source>
        <dbReference type="Proteomes" id="UP000323708"/>
    </source>
</evidence>
<name>A0A5B0WNI8_9GAMM</name>
<proteinExistence type="predicted"/>
<dbReference type="AlphaFoldDB" id="A0A5B0WNI8"/>
<dbReference type="Proteomes" id="UP000323708">
    <property type="component" value="Unassembled WGS sequence"/>
</dbReference>
<dbReference type="RefSeq" id="WP_149612801.1">
    <property type="nucleotide sequence ID" value="NZ_VTUX01000010.1"/>
</dbReference>
<reference evidence="2 3" key="1">
    <citation type="submission" date="2019-09" db="EMBL/GenBank/DDBJ databases">
        <authorList>
            <person name="Chen X.-Y."/>
        </authorList>
    </citation>
    <scope>NUCLEOTIDE SEQUENCE [LARGE SCALE GENOMIC DNA]</scope>
    <source>
        <strain evidence="2 3">NY5</strain>
    </source>
</reference>